<dbReference type="EnsemblPlants" id="AET6Gv20282100.1">
    <property type="protein sequence ID" value="AET6Gv20282100.1"/>
    <property type="gene ID" value="AET6Gv20282100"/>
</dbReference>
<dbReference type="Gramene" id="AET6Gv20282100.1">
    <property type="protein sequence ID" value="AET6Gv20282100.1"/>
    <property type="gene ID" value="AET6Gv20282100"/>
</dbReference>
<reference evidence="2" key="1">
    <citation type="journal article" date="2014" name="Science">
        <title>Ancient hybridizations among the ancestral genomes of bread wheat.</title>
        <authorList>
            <consortium name="International Wheat Genome Sequencing Consortium,"/>
            <person name="Marcussen T."/>
            <person name="Sandve S.R."/>
            <person name="Heier L."/>
            <person name="Spannagl M."/>
            <person name="Pfeifer M."/>
            <person name="Jakobsen K.S."/>
            <person name="Wulff B.B."/>
            <person name="Steuernagel B."/>
            <person name="Mayer K.F."/>
            <person name="Olsen O.A."/>
        </authorList>
    </citation>
    <scope>NUCLEOTIDE SEQUENCE [LARGE SCALE GENOMIC DNA]</scope>
    <source>
        <strain evidence="2">cv. AL8/78</strain>
    </source>
</reference>
<dbReference type="Proteomes" id="UP000015105">
    <property type="component" value="Chromosome 6D"/>
</dbReference>
<dbReference type="AlphaFoldDB" id="A0A453N914"/>
<protein>
    <submittedName>
        <fullName evidence="1">Uncharacterized protein</fullName>
    </submittedName>
</protein>
<evidence type="ECO:0000313" key="1">
    <source>
        <dbReference type="EnsemblPlants" id="AET6Gv20282100.1"/>
    </source>
</evidence>
<name>A0A453N914_AEGTS</name>
<evidence type="ECO:0000313" key="2">
    <source>
        <dbReference type="Proteomes" id="UP000015105"/>
    </source>
</evidence>
<reference evidence="1" key="4">
    <citation type="submission" date="2019-03" db="UniProtKB">
        <authorList>
            <consortium name="EnsemblPlants"/>
        </authorList>
    </citation>
    <scope>IDENTIFICATION</scope>
</reference>
<keyword evidence="2" id="KW-1185">Reference proteome</keyword>
<sequence length="41" mass="4814">KPRPKRNLRQRWILVGARWCRTRLQPNLTMHASHLSSSSSS</sequence>
<proteinExistence type="predicted"/>
<reference evidence="1" key="5">
    <citation type="journal article" date="2021" name="G3 (Bethesda)">
        <title>Aegilops tauschii genome assembly Aet v5.0 features greater sequence contiguity and improved annotation.</title>
        <authorList>
            <person name="Wang L."/>
            <person name="Zhu T."/>
            <person name="Rodriguez J.C."/>
            <person name="Deal K.R."/>
            <person name="Dubcovsky J."/>
            <person name="McGuire P.E."/>
            <person name="Lux T."/>
            <person name="Spannagl M."/>
            <person name="Mayer K.F.X."/>
            <person name="Baldrich P."/>
            <person name="Meyers B.C."/>
            <person name="Huo N."/>
            <person name="Gu Y.Q."/>
            <person name="Zhou H."/>
            <person name="Devos K.M."/>
            <person name="Bennetzen J.L."/>
            <person name="Unver T."/>
            <person name="Budak H."/>
            <person name="Gulick P.J."/>
            <person name="Galiba G."/>
            <person name="Kalapos B."/>
            <person name="Nelson D.R."/>
            <person name="Li P."/>
            <person name="You F.M."/>
            <person name="Luo M.C."/>
            <person name="Dvorak J."/>
        </authorList>
    </citation>
    <scope>NUCLEOTIDE SEQUENCE [LARGE SCALE GENOMIC DNA]</scope>
    <source>
        <strain evidence="1">cv. AL8/78</strain>
    </source>
</reference>
<organism evidence="1 2">
    <name type="scientific">Aegilops tauschii subsp. strangulata</name>
    <name type="common">Goatgrass</name>
    <dbReference type="NCBI Taxonomy" id="200361"/>
    <lineage>
        <taxon>Eukaryota</taxon>
        <taxon>Viridiplantae</taxon>
        <taxon>Streptophyta</taxon>
        <taxon>Embryophyta</taxon>
        <taxon>Tracheophyta</taxon>
        <taxon>Spermatophyta</taxon>
        <taxon>Magnoliopsida</taxon>
        <taxon>Liliopsida</taxon>
        <taxon>Poales</taxon>
        <taxon>Poaceae</taxon>
        <taxon>BOP clade</taxon>
        <taxon>Pooideae</taxon>
        <taxon>Triticodae</taxon>
        <taxon>Triticeae</taxon>
        <taxon>Triticinae</taxon>
        <taxon>Aegilops</taxon>
    </lineage>
</organism>
<reference evidence="2" key="2">
    <citation type="journal article" date="2017" name="Nat. Plants">
        <title>The Aegilops tauschii genome reveals multiple impacts of transposons.</title>
        <authorList>
            <person name="Zhao G."/>
            <person name="Zou C."/>
            <person name="Li K."/>
            <person name="Wang K."/>
            <person name="Li T."/>
            <person name="Gao L."/>
            <person name="Zhang X."/>
            <person name="Wang H."/>
            <person name="Yang Z."/>
            <person name="Liu X."/>
            <person name="Jiang W."/>
            <person name="Mao L."/>
            <person name="Kong X."/>
            <person name="Jiao Y."/>
            <person name="Jia J."/>
        </authorList>
    </citation>
    <scope>NUCLEOTIDE SEQUENCE [LARGE SCALE GENOMIC DNA]</scope>
    <source>
        <strain evidence="2">cv. AL8/78</strain>
    </source>
</reference>
<accession>A0A453N914</accession>
<reference evidence="1" key="3">
    <citation type="journal article" date="2017" name="Nature">
        <title>Genome sequence of the progenitor of the wheat D genome Aegilops tauschii.</title>
        <authorList>
            <person name="Luo M.C."/>
            <person name="Gu Y.Q."/>
            <person name="Puiu D."/>
            <person name="Wang H."/>
            <person name="Twardziok S.O."/>
            <person name="Deal K.R."/>
            <person name="Huo N."/>
            <person name="Zhu T."/>
            <person name="Wang L."/>
            <person name="Wang Y."/>
            <person name="McGuire P.E."/>
            <person name="Liu S."/>
            <person name="Long H."/>
            <person name="Ramasamy R.K."/>
            <person name="Rodriguez J.C."/>
            <person name="Van S.L."/>
            <person name="Yuan L."/>
            <person name="Wang Z."/>
            <person name="Xia Z."/>
            <person name="Xiao L."/>
            <person name="Anderson O.D."/>
            <person name="Ouyang S."/>
            <person name="Liang Y."/>
            <person name="Zimin A.V."/>
            <person name="Pertea G."/>
            <person name="Qi P."/>
            <person name="Bennetzen J.L."/>
            <person name="Dai X."/>
            <person name="Dawson M.W."/>
            <person name="Muller H.G."/>
            <person name="Kugler K."/>
            <person name="Rivarola-Duarte L."/>
            <person name="Spannagl M."/>
            <person name="Mayer K.F.X."/>
            <person name="Lu F.H."/>
            <person name="Bevan M.W."/>
            <person name="Leroy P."/>
            <person name="Li P."/>
            <person name="You F.M."/>
            <person name="Sun Q."/>
            <person name="Liu Z."/>
            <person name="Lyons E."/>
            <person name="Wicker T."/>
            <person name="Salzberg S.L."/>
            <person name="Devos K.M."/>
            <person name="Dvorak J."/>
        </authorList>
    </citation>
    <scope>NUCLEOTIDE SEQUENCE [LARGE SCALE GENOMIC DNA]</scope>
    <source>
        <strain evidence="1">cv. AL8/78</strain>
    </source>
</reference>